<dbReference type="InterPro" id="IPR001650">
    <property type="entry name" value="Helicase_C-like"/>
</dbReference>
<name>A1ASL3_PELPD</name>
<sequence length="1164" mass="129013">MPEAPPEKLPLPLLLLRRTEPGLLYYLASKPHLVAAAGRCDSAVVARAEWGDNSVLTLVCVDGQRVTFTATDRLVPHCSCVAWTKQSQCPHVVVTWIQLKRILTPSSFSQIRISDWVLNDLADLLNVCPDVAGSTTERIAAASPLPAGANTASSGAVTGDSLIRFVLEADYGRLYGAFRRGGERVQRWTVGVPRDVMLCIQRYPIFDATMRHLAAVMSATGRRYPIVFRDGSGSECPLVLRPEAPRRACLSFALEEGRVSITRMVDGTGEMPDSIIAAQELLLDLEGGGIHPLVDAAVWRIWDTIGEALRQRGGECASGERPDNGQALLSSGANRLVTEREHFNGLCLRLAQNLERSFGESLLFHQEGAAADALVRRDAFCLLDLPSRLDAPLISLRPQVSCDGARYPFSSDLFGYFDPLRRAHLPAPLKAKKRVRSIVEACFVLGDADTPAAARNVIKTALSGPDYLKRATKSGARQILNRFVEERGRKPIMVQALADGWRFSEDDRLAQIRLMRILYDFFGSELSDTWDEYEGMMVEREALLAVLPRLADRLQQEGFLLRVGDEPLASAVWDFSLDATTSTLDWFELRPEIRCDGELISGDELQQLARGGVLQRDGRLILIDDMSARILAMLAGVVAPGKRRKKGGQRVARIPRLQILDWLQLRSHGVRVRLAPGDAQVLESLVNFERIPRRQLPSGLNATLRPYQRDGYHWLAFLYEHRFGACLADDMGLGKTVQGISLLAGIADGAIACGAEAHAPHLIVVPPSLIFNWESELARFFPAASLLIYAGPGRSCDDFGDHDIILTSYGIVQRDIETLGNLRFNVIIFDEAQVVKNLKAATTGAARRLAGVFKLALTGTPVENRIEEYYAVMDLCLPGLLGTPEEFRRRVAGQGEAGLEILLRRTRPFVLRRNKQLISADLPEKIETDILLELSPKQRALYQRTIEEVRGQINEAFSSRSPGQARIIALTALLRLRQICLAPSLALPGSSDSSPKLDFLVEQLAELRDEGHSVLVFSQFTSYLDMVEEALKRHHLPNLRLDGSTPTPQRKRLVQGFQHSDSPLVFLISLKAGGKGLNLTRATYVYHLDPWWNPAVENQASDRAHRLGQTRQVTITRLIMRHTIEEKMMALKEQKQKLYRAILEEGSGGKGAGLTREDLDFLLG</sequence>
<dbReference type="InterPro" id="IPR014001">
    <property type="entry name" value="Helicase_ATP-bd"/>
</dbReference>
<keyword evidence="1" id="KW-0378">Hydrolase</keyword>
<dbReference type="RefSeq" id="WP_011736584.1">
    <property type="nucleotide sequence ID" value="NC_008609.1"/>
</dbReference>
<evidence type="ECO:0000259" key="4">
    <source>
        <dbReference type="PROSITE" id="PS51192"/>
    </source>
</evidence>
<dbReference type="KEGG" id="ppd:Ppro_2733"/>
<dbReference type="PROSITE" id="PS51194">
    <property type="entry name" value="HELICASE_CTER"/>
    <property type="match status" value="1"/>
</dbReference>
<dbReference type="AlphaFoldDB" id="A1ASL3"/>
<evidence type="ECO:0000256" key="2">
    <source>
        <dbReference type="PROSITE-ProRule" id="PRU00325"/>
    </source>
</evidence>
<dbReference type="GO" id="GO:0008270">
    <property type="term" value="F:zinc ion binding"/>
    <property type="evidence" value="ECO:0007669"/>
    <property type="project" value="UniProtKB-KW"/>
</dbReference>
<dbReference type="Pfam" id="PF00271">
    <property type="entry name" value="Helicase_C"/>
    <property type="match status" value="1"/>
</dbReference>
<feature type="domain" description="Helicase ATP-binding" evidence="4">
    <location>
        <begin position="716"/>
        <end position="879"/>
    </location>
</feature>
<dbReference type="Proteomes" id="UP000006732">
    <property type="component" value="Chromosome"/>
</dbReference>
<organism evidence="6 7">
    <name type="scientific">Pelobacter propionicus (strain DSM 2379 / NBRC 103807 / OttBd1)</name>
    <dbReference type="NCBI Taxonomy" id="338966"/>
    <lineage>
        <taxon>Bacteria</taxon>
        <taxon>Pseudomonadati</taxon>
        <taxon>Thermodesulfobacteriota</taxon>
        <taxon>Desulfuromonadia</taxon>
        <taxon>Desulfuromonadales</taxon>
        <taxon>Desulfuromonadaceae</taxon>
        <taxon>Pelobacter</taxon>
    </lineage>
</organism>
<evidence type="ECO:0000313" key="6">
    <source>
        <dbReference type="EMBL" id="ABL00334.1"/>
    </source>
</evidence>
<dbReference type="InterPro" id="IPR049730">
    <property type="entry name" value="SNF2/RAD54-like_C"/>
</dbReference>
<dbReference type="EMBL" id="CP000482">
    <property type="protein sequence ID" value="ABL00334.1"/>
    <property type="molecule type" value="Genomic_DNA"/>
</dbReference>
<dbReference type="InterPro" id="IPR007527">
    <property type="entry name" value="Znf_SWIM"/>
</dbReference>
<accession>A1ASL3</accession>
<feature type="domain" description="SWIM-type" evidence="3">
    <location>
        <begin position="64"/>
        <end position="100"/>
    </location>
</feature>
<evidence type="ECO:0000313" key="7">
    <source>
        <dbReference type="Proteomes" id="UP000006732"/>
    </source>
</evidence>
<dbReference type="Gene3D" id="3.40.50.10810">
    <property type="entry name" value="Tandem AAA-ATPase domain"/>
    <property type="match status" value="1"/>
</dbReference>
<dbReference type="SUPFAM" id="SSF52540">
    <property type="entry name" value="P-loop containing nucleoside triphosphate hydrolases"/>
    <property type="match status" value="2"/>
</dbReference>
<dbReference type="eggNOG" id="COG0553">
    <property type="taxonomic scope" value="Bacteria"/>
</dbReference>
<keyword evidence="7" id="KW-1185">Reference proteome</keyword>
<dbReference type="InterPro" id="IPR000330">
    <property type="entry name" value="SNF2_N"/>
</dbReference>
<evidence type="ECO:0000259" key="3">
    <source>
        <dbReference type="PROSITE" id="PS50966"/>
    </source>
</evidence>
<dbReference type="STRING" id="338966.Ppro_2733"/>
<evidence type="ECO:0000259" key="5">
    <source>
        <dbReference type="PROSITE" id="PS51194"/>
    </source>
</evidence>
<dbReference type="GO" id="GO:0005524">
    <property type="term" value="F:ATP binding"/>
    <property type="evidence" value="ECO:0007669"/>
    <property type="project" value="InterPro"/>
</dbReference>
<dbReference type="Pfam" id="PF00176">
    <property type="entry name" value="SNF2-rel_dom"/>
    <property type="match status" value="1"/>
</dbReference>
<dbReference type="OrthoDB" id="18878at2"/>
<proteinExistence type="predicted"/>
<dbReference type="GO" id="GO:0016787">
    <property type="term" value="F:hydrolase activity"/>
    <property type="evidence" value="ECO:0007669"/>
    <property type="project" value="UniProtKB-KW"/>
</dbReference>
<dbReference type="InterPro" id="IPR038718">
    <property type="entry name" value="SNF2-like_sf"/>
</dbReference>
<dbReference type="PANTHER" id="PTHR10799">
    <property type="entry name" value="SNF2/RAD54 HELICASE FAMILY"/>
    <property type="match status" value="1"/>
</dbReference>
<gene>
    <name evidence="6" type="ordered locus">Ppro_2733</name>
</gene>
<feature type="domain" description="Helicase C-terminal" evidence="5">
    <location>
        <begin position="996"/>
        <end position="1160"/>
    </location>
</feature>
<reference evidence="6 7" key="1">
    <citation type="submission" date="2006-10" db="EMBL/GenBank/DDBJ databases">
        <title>Complete sequence of chromosome of Pelobacter propionicus DSM 2379.</title>
        <authorList>
            <consortium name="US DOE Joint Genome Institute"/>
            <person name="Copeland A."/>
            <person name="Lucas S."/>
            <person name="Lapidus A."/>
            <person name="Barry K."/>
            <person name="Detter J.C."/>
            <person name="Glavina del Rio T."/>
            <person name="Hammon N."/>
            <person name="Israni S."/>
            <person name="Dalin E."/>
            <person name="Tice H."/>
            <person name="Pitluck S."/>
            <person name="Saunders E."/>
            <person name="Brettin T."/>
            <person name="Bruce D."/>
            <person name="Han C."/>
            <person name="Tapia R."/>
            <person name="Schmutz J."/>
            <person name="Larimer F."/>
            <person name="Land M."/>
            <person name="Hauser L."/>
            <person name="Kyrpides N."/>
            <person name="Kim E."/>
            <person name="Lovley D."/>
            <person name="Richardson P."/>
        </authorList>
    </citation>
    <scope>NUCLEOTIDE SEQUENCE [LARGE SCALE GENOMIC DNA]</scope>
    <source>
        <strain evidence="7">DSM 2379 / NBRC 103807 / OttBd1</strain>
    </source>
</reference>
<dbReference type="InterPro" id="IPR027417">
    <property type="entry name" value="P-loop_NTPase"/>
</dbReference>
<dbReference type="Gene3D" id="3.40.50.300">
    <property type="entry name" value="P-loop containing nucleotide triphosphate hydrolases"/>
    <property type="match status" value="1"/>
</dbReference>
<dbReference type="SMART" id="SM00487">
    <property type="entry name" value="DEXDc"/>
    <property type="match status" value="1"/>
</dbReference>
<keyword evidence="2" id="KW-0479">Metal-binding</keyword>
<keyword evidence="2" id="KW-0862">Zinc</keyword>
<dbReference type="SMART" id="SM00490">
    <property type="entry name" value="HELICc"/>
    <property type="match status" value="1"/>
</dbReference>
<dbReference type="PROSITE" id="PS50966">
    <property type="entry name" value="ZF_SWIM"/>
    <property type="match status" value="1"/>
</dbReference>
<dbReference type="HOGENOM" id="CLU_008393_0_0_7"/>
<keyword evidence="2" id="KW-0863">Zinc-finger</keyword>
<evidence type="ECO:0000256" key="1">
    <source>
        <dbReference type="ARBA" id="ARBA00022801"/>
    </source>
</evidence>
<dbReference type="PROSITE" id="PS51192">
    <property type="entry name" value="HELICASE_ATP_BIND_1"/>
    <property type="match status" value="1"/>
</dbReference>
<protein>
    <submittedName>
        <fullName evidence="6">SNF2-related protein</fullName>
    </submittedName>
</protein>
<dbReference type="CDD" id="cd18793">
    <property type="entry name" value="SF2_C_SNF"/>
    <property type="match status" value="1"/>
</dbReference>